<dbReference type="Proteomes" id="UP000816034">
    <property type="component" value="Unassembled WGS sequence"/>
</dbReference>
<feature type="compositionally biased region" description="Low complexity" evidence="1">
    <location>
        <begin position="333"/>
        <end position="354"/>
    </location>
</feature>
<feature type="transmembrane region" description="Helical" evidence="2">
    <location>
        <begin position="126"/>
        <end position="157"/>
    </location>
</feature>
<evidence type="ECO:0000256" key="1">
    <source>
        <dbReference type="SAM" id="MobiDB-lite"/>
    </source>
</evidence>
<reference evidence="3 4" key="1">
    <citation type="journal article" date="2018" name="BMC Genomics">
        <title>The genome of Naegleria lovaniensis, the basis for a comparative approach to unravel pathogenicity factors of the human pathogenic amoeba N. fowleri.</title>
        <authorList>
            <person name="Liechti N."/>
            <person name="Schurch N."/>
            <person name="Bruggmann R."/>
            <person name="Wittwer M."/>
        </authorList>
    </citation>
    <scope>NUCLEOTIDE SEQUENCE [LARGE SCALE GENOMIC DNA]</scope>
    <source>
        <strain evidence="3 4">ATCC 30569</strain>
    </source>
</reference>
<evidence type="ECO:0000313" key="4">
    <source>
        <dbReference type="Proteomes" id="UP000816034"/>
    </source>
</evidence>
<dbReference type="AlphaFoldDB" id="A0AA88GQS9"/>
<gene>
    <name evidence="3" type="ORF">C9374_004140</name>
</gene>
<feature type="transmembrane region" description="Helical" evidence="2">
    <location>
        <begin position="249"/>
        <end position="270"/>
    </location>
</feature>
<feature type="compositionally biased region" description="Polar residues" evidence="1">
    <location>
        <begin position="317"/>
        <end position="332"/>
    </location>
</feature>
<dbReference type="GeneID" id="68096595"/>
<organism evidence="3 4">
    <name type="scientific">Naegleria lovaniensis</name>
    <name type="common">Amoeba</name>
    <dbReference type="NCBI Taxonomy" id="51637"/>
    <lineage>
        <taxon>Eukaryota</taxon>
        <taxon>Discoba</taxon>
        <taxon>Heterolobosea</taxon>
        <taxon>Tetramitia</taxon>
        <taxon>Eutetramitia</taxon>
        <taxon>Vahlkampfiidae</taxon>
        <taxon>Naegleria</taxon>
    </lineage>
</organism>
<feature type="transmembrane region" description="Helical" evidence="2">
    <location>
        <begin position="100"/>
        <end position="120"/>
    </location>
</feature>
<feature type="transmembrane region" description="Helical" evidence="2">
    <location>
        <begin position="282"/>
        <end position="301"/>
    </location>
</feature>
<feature type="region of interest" description="Disordered" evidence="1">
    <location>
        <begin position="387"/>
        <end position="456"/>
    </location>
</feature>
<feature type="transmembrane region" description="Helical" evidence="2">
    <location>
        <begin position="188"/>
        <end position="210"/>
    </location>
</feature>
<evidence type="ECO:0000256" key="2">
    <source>
        <dbReference type="SAM" id="Phobius"/>
    </source>
</evidence>
<feature type="region of interest" description="Disordered" evidence="1">
    <location>
        <begin position="317"/>
        <end position="359"/>
    </location>
</feature>
<feature type="transmembrane region" description="Helical" evidence="2">
    <location>
        <begin position="222"/>
        <end position="242"/>
    </location>
</feature>
<feature type="compositionally biased region" description="Polar residues" evidence="1">
    <location>
        <begin position="394"/>
        <end position="419"/>
    </location>
</feature>
<keyword evidence="2" id="KW-1133">Transmembrane helix</keyword>
<keyword evidence="2" id="KW-0472">Membrane</keyword>
<sequence length="456" mass="51735">MASIDYYNILPETSSDRQVGYLFGWICLVNSACVMIFLMMVAVAIYTVKGFRFHTKVSTTSGPRLKSQYLKKRVFNRLRDPSQFIFESYGFKFPVTVGLYIYRVGVAIAAIVSLVTKRVLEPQDTFVFLSFLTNCSVIILTVYYTIHAVLGLFYFVFFNKFYHKTVGIPKLKKTHSRIVTIMRGISNAIWLMGELSISSTVLICIGYWILTSFESTEPISTRYFNLYFHGITGILSLIDFIFSNMVFRFWHLFIAILFPAFYIFWLLLIVEMRWLTVWPYSPVNYFMMPWLATRILIRWILKDVEIEEAELPKQAQDQELAITNGSPTNNEISPRSLNSSSRRSRRSIGSLSSLATPTSSDISPALAFDRPNIFSKLTNADLTPEEYGGASVEFSDTSSTNSSGQQHNTSTPTPVTISAFTAPVRVQPSEERSNSSTLLKSVLTKNHPNNLSGNLI</sequence>
<name>A0AA88GQS9_NAELO</name>
<protein>
    <submittedName>
        <fullName evidence="3">Uncharacterized protein</fullName>
    </submittedName>
</protein>
<keyword evidence="2" id="KW-0812">Transmembrane</keyword>
<feature type="compositionally biased region" description="Polar residues" evidence="1">
    <location>
        <begin position="434"/>
        <end position="456"/>
    </location>
</feature>
<evidence type="ECO:0000313" key="3">
    <source>
        <dbReference type="EMBL" id="KAG2383469.1"/>
    </source>
</evidence>
<dbReference type="RefSeq" id="XP_044549148.1">
    <property type="nucleotide sequence ID" value="XM_044693747.1"/>
</dbReference>
<proteinExistence type="predicted"/>
<keyword evidence="4" id="KW-1185">Reference proteome</keyword>
<comment type="caution">
    <text evidence="3">The sequence shown here is derived from an EMBL/GenBank/DDBJ whole genome shotgun (WGS) entry which is preliminary data.</text>
</comment>
<accession>A0AA88GQS9</accession>
<feature type="transmembrane region" description="Helical" evidence="2">
    <location>
        <begin position="20"/>
        <end position="46"/>
    </location>
</feature>
<dbReference type="EMBL" id="PYSW02000020">
    <property type="protein sequence ID" value="KAG2383469.1"/>
    <property type="molecule type" value="Genomic_DNA"/>
</dbReference>